<accession>A0A507D0Y5</accession>
<proteinExistence type="predicted"/>
<dbReference type="AlphaFoldDB" id="A0A507D0Y5"/>
<reference evidence="1 2" key="1">
    <citation type="journal article" date="2019" name="Sci. Rep.">
        <title>Comparative genomics of chytrid fungi reveal insights into the obligate biotrophic and pathogenic lifestyle of Synchytrium endobioticum.</title>
        <authorList>
            <person name="van de Vossenberg B.T.L.H."/>
            <person name="Warris S."/>
            <person name="Nguyen H.D.T."/>
            <person name="van Gent-Pelzer M.P.E."/>
            <person name="Joly D.L."/>
            <person name="van de Geest H.C."/>
            <person name="Bonants P.J.M."/>
            <person name="Smith D.S."/>
            <person name="Levesque C.A."/>
            <person name="van der Lee T.A.J."/>
        </authorList>
    </citation>
    <scope>NUCLEOTIDE SEQUENCE [LARGE SCALE GENOMIC DNA]</scope>
    <source>
        <strain evidence="1 2">CBS 675.73</strain>
    </source>
</reference>
<evidence type="ECO:0000313" key="1">
    <source>
        <dbReference type="EMBL" id="TPX44860.1"/>
    </source>
</evidence>
<organism evidence="1 2">
    <name type="scientific">Chytriomyces confervae</name>
    <dbReference type="NCBI Taxonomy" id="246404"/>
    <lineage>
        <taxon>Eukaryota</taxon>
        <taxon>Fungi</taxon>
        <taxon>Fungi incertae sedis</taxon>
        <taxon>Chytridiomycota</taxon>
        <taxon>Chytridiomycota incertae sedis</taxon>
        <taxon>Chytridiomycetes</taxon>
        <taxon>Chytridiales</taxon>
        <taxon>Chytriomycetaceae</taxon>
        <taxon>Chytriomyces</taxon>
    </lineage>
</organism>
<dbReference type="OrthoDB" id="2147002at2759"/>
<dbReference type="EMBL" id="QEAP01001465">
    <property type="protein sequence ID" value="TPX44860.1"/>
    <property type="molecule type" value="Genomic_DNA"/>
</dbReference>
<dbReference type="Proteomes" id="UP000320333">
    <property type="component" value="Unassembled WGS sequence"/>
</dbReference>
<evidence type="ECO:0000313" key="2">
    <source>
        <dbReference type="Proteomes" id="UP000320333"/>
    </source>
</evidence>
<protein>
    <submittedName>
        <fullName evidence="1">Uncharacterized protein</fullName>
    </submittedName>
</protein>
<gene>
    <name evidence="1" type="ORF">CcCBS67573_g10390</name>
</gene>
<comment type="caution">
    <text evidence="1">The sequence shown here is derived from an EMBL/GenBank/DDBJ whole genome shotgun (WGS) entry which is preliminary data.</text>
</comment>
<sequence length="114" mass="12623">MALSLAGLRGDRAVEVTEMMLKTKPDVVYSLPAFAKVYFESDSVDAGKAIIANCLRLNPKSRFIWTLLLSLEGLGGQFGTEESMERIKNLAGDFLDPRDYATLLNCYEPSATRK</sequence>
<name>A0A507D0Y5_9FUNG</name>
<keyword evidence="2" id="KW-1185">Reference proteome</keyword>